<dbReference type="Gene3D" id="2.170.300.10">
    <property type="entry name" value="Tie2 ligand-binding domain superfamily"/>
    <property type="match status" value="1"/>
</dbReference>
<keyword evidence="4" id="KW-1185">Reference proteome</keyword>
<reference evidence="3" key="1">
    <citation type="submission" date="2022-08" db="UniProtKB">
        <authorList>
            <consortium name="EnsemblMetazoa"/>
        </authorList>
    </citation>
    <scope>IDENTIFICATION</scope>
    <source>
        <strain evidence="3">05x7-T-G4-1.051#20</strain>
    </source>
</reference>
<dbReference type="GO" id="GO:0005044">
    <property type="term" value="F:scavenger receptor activity"/>
    <property type="evidence" value="ECO:0007669"/>
    <property type="project" value="InterPro"/>
</dbReference>
<feature type="signal peptide" evidence="2">
    <location>
        <begin position="1"/>
        <end position="22"/>
    </location>
</feature>
<sequence>MEDTVHLYKSALLVIGVHLCLGSVLVDPSLCGYNICCSNYIFDGNRCIECPAGTYGVNCSEACPEGYYGRLCKDVCPLQCDQTCDVISGECPECTPGKYGVNCSEGCPDGFFGRLCEKKCPSECNETCDKISGDCPEKICECHLMNHSTSMDDLAVQKIQLEIEYLQLKIKKLKGKN</sequence>
<dbReference type="EnsemblMetazoa" id="G23976.3">
    <property type="protein sequence ID" value="G23976.3:cds"/>
    <property type="gene ID" value="G23976"/>
</dbReference>
<dbReference type="AlphaFoldDB" id="A0A8W8KLA4"/>
<proteinExistence type="predicted"/>
<dbReference type="InterPro" id="IPR042635">
    <property type="entry name" value="MEGF10/SREC1/2-like"/>
</dbReference>
<dbReference type="EnsemblMetazoa" id="G23976.1">
    <property type="protein sequence ID" value="G23976.1:cds"/>
    <property type="gene ID" value="G23976"/>
</dbReference>
<dbReference type="RefSeq" id="XP_011446286.2">
    <property type="nucleotide sequence ID" value="XM_011447984.4"/>
</dbReference>
<organism evidence="3 4">
    <name type="scientific">Magallana gigas</name>
    <name type="common">Pacific oyster</name>
    <name type="synonym">Crassostrea gigas</name>
    <dbReference type="NCBI Taxonomy" id="29159"/>
    <lineage>
        <taxon>Eukaryota</taxon>
        <taxon>Metazoa</taxon>
        <taxon>Spiralia</taxon>
        <taxon>Lophotrochozoa</taxon>
        <taxon>Mollusca</taxon>
        <taxon>Bivalvia</taxon>
        <taxon>Autobranchia</taxon>
        <taxon>Pteriomorphia</taxon>
        <taxon>Ostreida</taxon>
        <taxon>Ostreoidea</taxon>
        <taxon>Ostreidae</taxon>
        <taxon>Magallana</taxon>
    </lineage>
</organism>
<accession>A0A8W8KLA4</accession>
<evidence type="ECO:0000313" key="4">
    <source>
        <dbReference type="Proteomes" id="UP000005408"/>
    </source>
</evidence>
<dbReference type="OrthoDB" id="6160251at2759"/>
<dbReference type="InterPro" id="IPR009030">
    <property type="entry name" value="Growth_fac_rcpt_cys_sf"/>
</dbReference>
<dbReference type="KEGG" id="crg:105341438"/>
<dbReference type="GeneID" id="105341438"/>
<dbReference type="SUPFAM" id="SSF57184">
    <property type="entry name" value="Growth factor receptor domain"/>
    <property type="match status" value="1"/>
</dbReference>
<feature type="chain" id="PRO_5042431331" evidence="2">
    <location>
        <begin position="23"/>
        <end position="177"/>
    </location>
</feature>
<evidence type="ECO:0000256" key="2">
    <source>
        <dbReference type="SAM" id="SignalP"/>
    </source>
</evidence>
<evidence type="ECO:0000313" key="3">
    <source>
        <dbReference type="EnsemblMetazoa" id="G23976.3:cds"/>
    </source>
</evidence>
<dbReference type="PANTHER" id="PTHR24043:SF8">
    <property type="entry name" value="EGF-LIKE DOMAIN-CONTAINING PROTEIN"/>
    <property type="match status" value="1"/>
</dbReference>
<keyword evidence="1" id="KW-0245">EGF-like domain</keyword>
<dbReference type="PANTHER" id="PTHR24043">
    <property type="entry name" value="SCAVENGER RECEPTOR CLASS F"/>
    <property type="match status" value="1"/>
</dbReference>
<keyword evidence="2" id="KW-0732">Signal</keyword>
<dbReference type="OMA" id="ICECHLM"/>
<name>A0A8W8KLA4_MAGGI</name>
<protein>
    <submittedName>
        <fullName evidence="3">Uncharacterized protein</fullName>
    </submittedName>
</protein>
<dbReference type="Proteomes" id="UP000005408">
    <property type="component" value="Unassembled WGS sequence"/>
</dbReference>
<evidence type="ECO:0000256" key="1">
    <source>
        <dbReference type="ARBA" id="ARBA00022536"/>
    </source>
</evidence>